<dbReference type="InterPro" id="IPR036390">
    <property type="entry name" value="WH_DNA-bd_sf"/>
</dbReference>
<gene>
    <name evidence="3" type="ORF">SAMN02745355_1232</name>
</gene>
<dbReference type="InterPro" id="IPR005149">
    <property type="entry name" value="Tscrpt_reg_PadR_N"/>
</dbReference>
<feature type="coiled-coil region" evidence="1">
    <location>
        <begin position="93"/>
        <end position="120"/>
    </location>
</feature>
<dbReference type="InterPro" id="IPR036388">
    <property type="entry name" value="WH-like_DNA-bd_sf"/>
</dbReference>
<accession>A0A8G2L8C7</accession>
<dbReference type="AlphaFoldDB" id="A0A8G2L8C7"/>
<dbReference type="PANTHER" id="PTHR43252:SF2">
    <property type="entry name" value="TRANSCRIPTION REGULATOR, PADR-LIKE FAMILY"/>
    <property type="match status" value="1"/>
</dbReference>
<comment type="caution">
    <text evidence="3">The sequence shown here is derived from an EMBL/GenBank/DDBJ whole genome shotgun (WGS) entry which is preliminary data.</text>
</comment>
<sequence>MVNVSDMLILDQIYYEEKKPYGIIKGIIEKFDERYKPSTGMIYPSLRRLQRENYIIKMESGYKITDKGKEYFNKNFDEYKRFSINYVQNHSFFKTLRKEMKDLFNELVKANSEYIKENQESIIADIENLKKRIVMENGEYNRD</sequence>
<proteinExistence type="predicted"/>
<evidence type="ECO:0000259" key="2">
    <source>
        <dbReference type="Pfam" id="PF03551"/>
    </source>
</evidence>
<dbReference type="Proteomes" id="UP000192315">
    <property type="component" value="Unassembled WGS sequence"/>
</dbReference>
<feature type="domain" description="Transcription regulator PadR N-terminal" evidence="2">
    <location>
        <begin position="18"/>
        <end position="73"/>
    </location>
</feature>
<evidence type="ECO:0000256" key="1">
    <source>
        <dbReference type="SAM" id="Coils"/>
    </source>
</evidence>
<dbReference type="EMBL" id="FWYE01000003">
    <property type="protein sequence ID" value="SMD31304.1"/>
    <property type="molecule type" value="Genomic_DNA"/>
</dbReference>
<keyword evidence="4" id="KW-1185">Reference proteome</keyword>
<dbReference type="Pfam" id="PF03551">
    <property type="entry name" value="PadR"/>
    <property type="match status" value="1"/>
</dbReference>
<keyword evidence="1" id="KW-0175">Coiled coil</keyword>
<organism evidence="3 4">
    <name type="scientific">Picrophilus torridus (strain ATCC 700027 / DSM 9790 / JCM 10055 / NBRC 100828 / KAW 2/3)</name>
    <dbReference type="NCBI Taxonomy" id="1122961"/>
    <lineage>
        <taxon>Archaea</taxon>
        <taxon>Methanobacteriati</taxon>
        <taxon>Thermoplasmatota</taxon>
        <taxon>Thermoplasmata</taxon>
        <taxon>Thermoplasmatales</taxon>
        <taxon>Picrophilaceae</taxon>
        <taxon>Picrophilus</taxon>
    </lineage>
</organism>
<dbReference type="Gene3D" id="1.10.10.10">
    <property type="entry name" value="Winged helix-like DNA-binding domain superfamily/Winged helix DNA-binding domain"/>
    <property type="match status" value="1"/>
</dbReference>
<evidence type="ECO:0000313" key="3">
    <source>
        <dbReference type="EMBL" id="SMD31304.1"/>
    </source>
</evidence>
<protein>
    <submittedName>
        <fullName evidence="3">Transcriptional regulator, PadR family</fullName>
    </submittedName>
</protein>
<dbReference type="RefSeq" id="WP_084273011.1">
    <property type="nucleotide sequence ID" value="NZ_FWYE01000003.1"/>
</dbReference>
<evidence type="ECO:0000313" key="4">
    <source>
        <dbReference type="Proteomes" id="UP000192315"/>
    </source>
</evidence>
<dbReference type="PANTHER" id="PTHR43252">
    <property type="entry name" value="TRANSCRIPTIONAL REGULATOR YQJI"/>
    <property type="match status" value="1"/>
</dbReference>
<dbReference type="SUPFAM" id="SSF46785">
    <property type="entry name" value="Winged helix' DNA-binding domain"/>
    <property type="match status" value="1"/>
</dbReference>
<name>A0A8G2L8C7_PICTO</name>
<reference evidence="3 4" key="1">
    <citation type="submission" date="2017-04" db="EMBL/GenBank/DDBJ databases">
        <authorList>
            <person name="Varghese N."/>
            <person name="Submissions S."/>
        </authorList>
    </citation>
    <scope>NUCLEOTIDE SEQUENCE [LARGE SCALE GENOMIC DNA]</scope>
    <source>
        <strain evidence="3 4">DSM 9789</strain>
    </source>
</reference>